<accession>A0ABU9S3B4</accession>
<evidence type="ECO:0000313" key="1">
    <source>
        <dbReference type="EMBL" id="MEM5426806.1"/>
    </source>
</evidence>
<protein>
    <submittedName>
        <fullName evidence="1">Uncharacterized protein</fullName>
    </submittedName>
</protein>
<sequence length="62" mass="7032">MPSPKDRPTPKIGTVFEKKYKEKIYKLKVVKHEDRVLYQLGKELFPSPSAAAKSLSKTEVNG</sequence>
<dbReference type="Proteomes" id="UP001489897">
    <property type="component" value="Unassembled WGS sequence"/>
</dbReference>
<comment type="caution">
    <text evidence="1">The sequence shown here is derived from an EMBL/GenBank/DDBJ whole genome shotgun (WGS) entry which is preliminary data.</text>
</comment>
<evidence type="ECO:0000313" key="2">
    <source>
        <dbReference type="Proteomes" id="UP001489897"/>
    </source>
</evidence>
<dbReference type="EMBL" id="JAYMRV010000045">
    <property type="protein sequence ID" value="MEM5426806.1"/>
    <property type="molecule type" value="Genomic_DNA"/>
</dbReference>
<feature type="non-terminal residue" evidence="1">
    <location>
        <position position="62"/>
    </location>
</feature>
<organism evidence="1 2">
    <name type="scientific">Paraburkholderia ferrariae</name>
    <dbReference type="NCBI Taxonomy" id="386056"/>
    <lineage>
        <taxon>Bacteria</taxon>
        <taxon>Pseudomonadati</taxon>
        <taxon>Pseudomonadota</taxon>
        <taxon>Betaproteobacteria</taxon>
        <taxon>Burkholderiales</taxon>
        <taxon>Burkholderiaceae</taxon>
        <taxon>Paraburkholderia</taxon>
    </lineage>
</organism>
<gene>
    <name evidence="1" type="ORF">VSR73_38430</name>
</gene>
<dbReference type="RefSeq" id="WP_342950357.1">
    <property type="nucleotide sequence ID" value="NZ_JAYMRV010000045.1"/>
</dbReference>
<proteinExistence type="predicted"/>
<name>A0ABU9S3B4_9BURK</name>
<keyword evidence="2" id="KW-1185">Reference proteome</keyword>
<reference evidence="1 2" key="1">
    <citation type="submission" date="2024-01" db="EMBL/GenBank/DDBJ databases">
        <title>The diversity of rhizobia nodulating Mimosa spp. in eleven states of Brazil covering several biomes is determined by host plant, location, and edaphic factors.</title>
        <authorList>
            <person name="Rouws L."/>
            <person name="Barauna A."/>
            <person name="Beukes C."/>
            <person name="De Faria S.M."/>
            <person name="Gross E."/>
            <person name="Dos Reis Junior F.B."/>
            <person name="Simon M."/>
            <person name="Maluk M."/>
            <person name="Odee D.W."/>
            <person name="Kenicer G."/>
            <person name="Young J.P.W."/>
            <person name="Reis V.M."/>
            <person name="Zilli J."/>
            <person name="James E.K."/>
        </authorList>
    </citation>
    <scope>NUCLEOTIDE SEQUENCE [LARGE SCALE GENOMIC DNA]</scope>
    <source>
        <strain evidence="1 2">JPY167</strain>
    </source>
</reference>